<dbReference type="RefSeq" id="WP_128491014.1">
    <property type="nucleotide sequence ID" value="NZ_JBHRVN010000006.1"/>
</dbReference>
<reference evidence="1 2" key="1">
    <citation type="journal article" date="2015" name="Int. J. Syst. Evol. Microbiol.">
        <title>Gemmobacter intermedius sp. nov., isolated from a white stork (Ciconia ciconia).</title>
        <authorList>
            <person name="Kampfer P."/>
            <person name="Jerzak L."/>
            <person name="Wilharm G."/>
            <person name="Golke J."/>
            <person name="Busse H.J."/>
            <person name="Glaeser S.P."/>
        </authorList>
    </citation>
    <scope>NUCLEOTIDE SEQUENCE [LARGE SCALE GENOMIC DNA]</scope>
    <source>
        <strain evidence="1 2">119/4</strain>
    </source>
</reference>
<evidence type="ECO:0000313" key="1">
    <source>
        <dbReference type="EMBL" id="RWY34936.1"/>
    </source>
</evidence>
<protein>
    <submittedName>
        <fullName evidence="1">Uncharacterized protein</fullName>
    </submittedName>
</protein>
<dbReference type="AlphaFoldDB" id="A0A444M8B0"/>
<dbReference type="EMBL" id="SBLC01000095">
    <property type="protein sequence ID" value="RWY34936.1"/>
    <property type="molecule type" value="Genomic_DNA"/>
</dbReference>
<name>A0A444M8B0_9RHOB</name>
<dbReference type="Proteomes" id="UP000287168">
    <property type="component" value="Unassembled WGS sequence"/>
</dbReference>
<organism evidence="1 2">
    <name type="scientific">Falsigemmobacter intermedius</name>
    <dbReference type="NCBI Taxonomy" id="1553448"/>
    <lineage>
        <taxon>Bacteria</taxon>
        <taxon>Pseudomonadati</taxon>
        <taxon>Pseudomonadota</taxon>
        <taxon>Alphaproteobacteria</taxon>
        <taxon>Rhodobacterales</taxon>
        <taxon>Paracoccaceae</taxon>
        <taxon>Falsigemmobacter</taxon>
    </lineage>
</organism>
<comment type="caution">
    <text evidence="1">The sequence shown here is derived from an EMBL/GenBank/DDBJ whole genome shotgun (WGS) entry which is preliminary data.</text>
</comment>
<keyword evidence="2" id="KW-1185">Reference proteome</keyword>
<evidence type="ECO:0000313" key="2">
    <source>
        <dbReference type="Proteomes" id="UP000287168"/>
    </source>
</evidence>
<proteinExistence type="predicted"/>
<accession>A0A444M8B0</accession>
<sequence>MTVFWTGMPILKETLLKQENKRLRFCELHSGEGMLRFPNQLVTTRRVSGDYGPVTTCYEPDVMGQGVFNEGALFRSDFPSLGELSEGQA</sequence>
<gene>
    <name evidence="1" type="ORF">EP867_19040</name>
</gene>